<reference evidence="2 3" key="1">
    <citation type="submission" date="2023-07" db="EMBL/GenBank/DDBJ databases">
        <title>Sorghum-associated microbial communities from plants grown in Nebraska, USA.</title>
        <authorList>
            <person name="Schachtman D."/>
        </authorList>
    </citation>
    <scope>NUCLEOTIDE SEQUENCE [LARGE SCALE GENOMIC DNA]</scope>
    <source>
        <strain evidence="2 3">BE308</strain>
    </source>
</reference>
<sequence length="87" mass="9545">MKATSILHVENERVVVTEWRFAPGAETGHHVHAHDYVVIPLGDGVLRIGSLETQLRAGESYARSAGVAHNVVNAGPDEFRFVEVELK</sequence>
<dbReference type="Pfam" id="PF07883">
    <property type="entry name" value="Cupin_2"/>
    <property type="match status" value="1"/>
</dbReference>
<dbReference type="InterPro" id="IPR011051">
    <property type="entry name" value="RmlC_Cupin_sf"/>
</dbReference>
<accession>A0ABU1ZH47</accession>
<name>A0ABU1ZH47_9BURK</name>
<dbReference type="RefSeq" id="WP_310338373.1">
    <property type="nucleotide sequence ID" value="NZ_JAVDXO010000001.1"/>
</dbReference>
<dbReference type="InterPro" id="IPR013096">
    <property type="entry name" value="Cupin_2"/>
</dbReference>
<evidence type="ECO:0000259" key="1">
    <source>
        <dbReference type="Pfam" id="PF07883"/>
    </source>
</evidence>
<organism evidence="2 3">
    <name type="scientific">Rhodoferax saidenbachensis</name>
    <dbReference type="NCBI Taxonomy" id="1484693"/>
    <lineage>
        <taxon>Bacteria</taxon>
        <taxon>Pseudomonadati</taxon>
        <taxon>Pseudomonadota</taxon>
        <taxon>Betaproteobacteria</taxon>
        <taxon>Burkholderiales</taxon>
        <taxon>Comamonadaceae</taxon>
        <taxon>Rhodoferax</taxon>
    </lineage>
</organism>
<dbReference type="Gene3D" id="2.60.120.10">
    <property type="entry name" value="Jelly Rolls"/>
    <property type="match status" value="1"/>
</dbReference>
<dbReference type="InterPro" id="IPR014710">
    <property type="entry name" value="RmlC-like_jellyroll"/>
</dbReference>
<dbReference type="SUPFAM" id="SSF51182">
    <property type="entry name" value="RmlC-like cupins"/>
    <property type="match status" value="1"/>
</dbReference>
<evidence type="ECO:0000313" key="2">
    <source>
        <dbReference type="EMBL" id="MDR7304857.1"/>
    </source>
</evidence>
<dbReference type="EMBL" id="JAVDXO010000001">
    <property type="protein sequence ID" value="MDR7304857.1"/>
    <property type="molecule type" value="Genomic_DNA"/>
</dbReference>
<proteinExistence type="predicted"/>
<feature type="domain" description="Cupin type-2" evidence="1">
    <location>
        <begin position="18"/>
        <end position="84"/>
    </location>
</feature>
<comment type="caution">
    <text evidence="2">The sequence shown here is derived from an EMBL/GenBank/DDBJ whole genome shotgun (WGS) entry which is preliminary data.</text>
</comment>
<keyword evidence="3" id="KW-1185">Reference proteome</keyword>
<evidence type="ECO:0000313" key="3">
    <source>
        <dbReference type="Proteomes" id="UP001268089"/>
    </source>
</evidence>
<protein>
    <submittedName>
        <fullName evidence="2">Quercetin dioxygenase-like cupin family protein</fullName>
    </submittedName>
</protein>
<dbReference type="Proteomes" id="UP001268089">
    <property type="component" value="Unassembled WGS sequence"/>
</dbReference>
<gene>
    <name evidence="2" type="ORF">J2X15_000123</name>
</gene>